<evidence type="ECO:0000256" key="6">
    <source>
        <dbReference type="ARBA" id="ARBA00023160"/>
    </source>
</evidence>
<keyword evidence="6 7" id="KW-0275">Fatty acid biosynthesis</keyword>
<reference evidence="9" key="1">
    <citation type="journal article" date="2021" name="PeerJ">
        <title>Extensive microbial diversity within the chicken gut microbiome revealed by metagenomics and culture.</title>
        <authorList>
            <person name="Gilroy R."/>
            <person name="Ravi A."/>
            <person name="Getino M."/>
            <person name="Pursley I."/>
            <person name="Horton D.L."/>
            <person name="Alikhan N.F."/>
            <person name="Baker D."/>
            <person name="Gharbi K."/>
            <person name="Hall N."/>
            <person name="Watson M."/>
            <person name="Adriaenssens E.M."/>
            <person name="Foster-Nyarko E."/>
            <person name="Jarju S."/>
            <person name="Secka A."/>
            <person name="Antonio M."/>
            <person name="Oren A."/>
            <person name="Chaudhuri R.R."/>
            <person name="La Ragione R."/>
            <person name="Hildebrand F."/>
            <person name="Pallen M.J."/>
        </authorList>
    </citation>
    <scope>NUCLEOTIDE SEQUENCE</scope>
    <source>
        <strain evidence="9">ChiHjej12B11-14209</strain>
    </source>
</reference>
<organism evidence="9 10">
    <name type="scientific">Candidatus Olsenella pullistercoris</name>
    <dbReference type="NCBI Taxonomy" id="2838712"/>
    <lineage>
        <taxon>Bacteria</taxon>
        <taxon>Bacillati</taxon>
        <taxon>Actinomycetota</taxon>
        <taxon>Coriobacteriia</taxon>
        <taxon>Coriobacteriales</taxon>
        <taxon>Atopobiaceae</taxon>
        <taxon>Olsenella</taxon>
    </lineage>
</organism>
<evidence type="ECO:0000313" key="9">
    <source>
        <dbReference type="EMBL" id="HIZ45543.1"/>
    </source>
</evidence>
<dbReference type="EMBL" id="DXBM01000010">
    <property type="protein sequence ID" value="HIZ45543.1"/>
    <property type="molecule type" value="Genomic_DNA"/>
</dbReference>
<keyword evidence="7" id="KW-0963">Cytoplasm</keyword>
<dbReference type="InterPro" id="IPR036736">
    <property type="entry name" value="ACP-like_sf"/>
</dbReference>
<evidence type="ECO:0000259" key="8">
    <source>
        <dbReference type="PROSITE" id="PS50075"/>
    </source>
</evidence>
<dbReference type="Proteomes" id="UP000824062">
    <property type="component" value="Unassembled WGS sequence"/>
</dbReference>
<dbReference type="AlphaFoldDB" id="A0A9D2EXF9"/>
<dbReference type="GO" id="GO:0009245">
    <property type="term" value="P:lipid A biosynthetic process"/>
    <property type="evidence" value="ECO:0007669"/>
    <property type="project" value="TreeGrafter"/>
</dbReference>
<keyword evidence="3 7" id="KW-0597">Phosphoprotein</keyword>
<dbReference type="Pfam" id="PF00550">
    <property type="entry name" value="PP-binding"/>
    <property type="match status" value="1"/>
</dbReference>
<evidence type="ECO:0000313" key="10">
    <source>
        <dbReference type="Proteomes" id="UP000824062"/>
    </source>
</evidence>
<comment type="pathway">
    <text evidence="7">Lipid metabolism; fatty acid biosynthesis.</text>
</comment>
<dbReference type="PANTHER" id="PTHR20863">
    <property type="entry name" value="ACYL CARRIER PROTEIN"/>
    <property type="match status" value="1"/>
</dbReference>
<dbReference type="Gene3D" id="1.10.1200.10">
    <property type="entry name" value="ACP-like"/>
    <property type="match status" value="1"/>
</dbReference>
<proteinExistence type="inferred from homology"/>
<evidence type="ECO:0000256" key="2">
    <source>
        <dbReference type="ARBA" id="ARBA00022516"/>
    </source>
</evidence>
<comment type="function">
    <text evidence="7">Carrier of the growing fatty acid chain in fatty acid biosynthesis.</text>
</comment>
<evidence type="ECO:0000256" key="3">
    <source>
        <dbReference type="ARBA" id="ARBA00022553"/>
    </source>
</evidence>
<evidence type="ECO:0000256" key="4">
    <source>
        <dbReference type="ARBA" id="ARBA00022832"/>
    </source>
</evidence>
<dbReference type="GO" id="GO:0016020">
    <property type="term" value="C:membrane"/>
    <property type="evidence" value="ECO:0007669"/>
    <property type="project" value="GOC"/>
</dbReference>
<dbReference type="PROSITE" id="PS50075">
    <property type="entry name" value="CARRIER"/>
    <property type="match status" value="1"/>
</dbReference>
<comment type="similarity">
    <text evidence="7">Belongs to the acyl carrier protein (ACP) family.</text>
</comment>
<reference evidence="9" key="2">
    <citation type="submission" date="2021-04" db="EMBL/GenBank/DDBJ databases">
        <authorList>
            <person name="Gilroy R."/>
        </authorList>
    </citation>
    <scope>NUCLEOTIDE SEQUENCE</scope>
    <source>
        <strain evidence="9">ChiHjej12B11-14209</strain>
    </source>
</reference>
<dbReference type="InterPro" id="IPR009081">
    <property type="entry name" value="PP-bd_ACP"/>
</dbReference>
<dbReference type="HAMAP" id="MF_01217">
    <property type="entry name" value="Acyl_carrier"/>
    <property type="match status" value="1"/>
</dbReference>
<feature type="domain" description="Carrier" evidence="8">
    <location>
        <begin position="4"/>
        <end position="79"/>
    </location>
</feature>
<dbReference type="GO" id="GO:0000036">
    <property type="term" value="F:acyl carrier activity"/>
    <property type="evidence" value="ECO:0007669"/>
    <property type="project" value="UniProtKB-UniRule"/>
</dbReference>
<evidence type="ECO:0000256" key="5">
    <source>
        <dbReference type="ARBA" id="ARBA00023098"/>
    </source>
</evidence>
<gene>
    <name evidence="7" type="primary">acpP</name>
    <name evidence="9" type="ORF">IAA19_00755</name>
</gene>
<evidence type="ECO:0000256" key="7">
    <source>
        <dbReference type="HAMAP-Rule" id="MF_01217"/>
    </source>
</evidence>
<feature type="modified residue" description="O-(pantetheine 4'-phosphoryl)serine" evidence="7">
    <location>
        <position position="39"/>
    </location>
</feature>
<dbReference type="PANTHER" id="PTHR20863:SF76">
    <property type="entry name" value="CARRIER DOMAIN-CONTAINING PROTEIN"/>
    <property type="match status" value="1"/>
</dbReference>
<dbReference type="InterPro" id="IPR003231">
    <property type="entry name" value="ACP"/>
</dbReference>
<comment type="PTM">
    <text evidence="7">4'-phosphopantetheine is transferred from CoA to a specific serine of apo-ACP by AcpS. This modification is essential for activity because fatty acids are bound in thioester linkage to the sulfhydryl of the prosthetic group.</text>
</comment>
<protein>
    <recommendedName>
        <fullName evidence="7">Acyl carrier protein</fullName>
        <shortName evidence="7">ACP</shortName>
    </recommendedName>
</protein>
<keyword evidence="2 7" id="KW-0444">Lipid biosynthesis</keyword>
<dbReference type="SUPFAM" id="SSF47336">
    <property type="entry name" value="ACP-like"/>
    <property type="match status" value="1"/>
</dbReference>
<comment type="subcellular location">
    <subcellularLocation>
        <location evidence="7">Cytoplasm</location>
    </subcellularLocation>
</comment>
<keyword evidence="1 7" id="KW-0596">Phosphopantetheine</keyword>
<keyword evidence="4 7" id="KW-0276">Fatty acid metabolism</keyword>
<name>A0A9D2EXF9_9ACTN</name>
<sequence length="79" mass="8478">MDHDAILAKVIEVVNDTLELGSEVELTEATNLKELGADSFDLLELVTALEDEFSLTFDDDAVGTIVTVGEVVAAIERAQ</sequence>
<evidence type="ECO:0000256" key="1">
    <source>
        <dbReference type="ARBA" id="ARBA00022450"/>
    </source>
</evidence>
<keyword evidence="5 7" id="KW-0443">Lipid metabolism</keyword>
<dbReference type="GO" id="GO:0005829">
    <property type="term" value="C:cytosol"/>
    <property type="evidence" value="ECO:0007669"/>
    <property type="project" value="TreeGrafter"/>
</dbReference>
<comment type="caution">
    <text evidence="9">The sequence shown here is derived from an EMBL/GenBank/DDBJ whole genome shotgun (WGS) entry which is preliminary data.</text>
</comment>
<accession>A0A9D2EXF9</accession>
<dbReference type="GO" id="GO:0000035">
    <property type="term" value="F:acyl binding"/>
    <property type="evidence" value="ECO:0007669"/>
    <property type="project" value="TreeGrafter"/>
</dbReference>